<protein>
    <submittedName>
        <fullName evidence="1">Uncharacterized protein</fullName>
    </submittedName>
</protein>
<accession>A0A8S1TFV8</accession>
<dbReference type="Proteomes" id="UP000683925">
    <property type="component" value="Unassembled WGS sequence"/>
</dbReference>
<gene>
    <name evidence="1" type="ORF">POCTA_138.1.T0270171</name>
</gene>
<evidence type="ECO:0000313" key="2">
    <source>
        <dbReference type="Proteomes" id="UP000683925"/>
    </source>
</evidence>
<reference evidence="1" key="1">
    <citation type="submission" date="2021-01" db="EMBL/GenBank/DDBJ databases">
        <authorList>
            <consortium name="Genoscope - CEA"/>
            <person name="William W."/>
        </authorList>
    </citation>
    <scope>NUCLEOTIDE SEQUENCE</scope>
</reference>
<keyword evidence="2" id="KW-1185">Reference proteome</keyword>
<comment type="caution">
    <text evidence="1">The sequence shown here is derived from an EMBL/GenBank/DDBJ whole genome shotgun (WGS) entry which is preliminary data.</text>
</comment>
<dbReference type="EMBL" id="CAJJDP010000027">
    <property type="protein sequence ID" value="CAD8153031.1"/>
    <property type="molecule type" value="Genomic_DNA"/>
</dbReference>
<organism evidence="1 2">
    <name type="scientific">Paramecium octaurelia</name>
    <dbReference type="NCBI Taxonomy" id="43137"/>
    <lineage>
        <taxon>Eukaryota</taxon>
        <taxon>Sar</taxon>
        <taxon>Alveolata</taxon>
        <taxon>Ciliophora</taxon>
        <taxon>Intramacronucleata</taxon>
        <taxon>Oligohymenophorea</taxon>
        <taxon>Peniculida</taxon>
        <taxon>Parameciidae</taxon>
        <taxon>Paramecium</taxon>
    </lineage>
</organism>
<sequence length="87" mass="10148">MSSNMHIDNPPYIPININQQESNKQEQFIIIISITQSLSTLIIKVNIMHSQMIQWIRVLICSYSKVQFDMQIFMQTTMIAQTKISTD</sequence>
<proteinExistence type="predicted"/>
<name>A0A8S1TFV8_PAROT</name>
<dbReference type="AlphaFoldDB" id="A0A8S1TFV8"/>
<evidence type="ECO:0000313" key="1">
    <source>
        <dbReference type="EMBL" id="CAD8153031.1"/>
    </source>
</evidence>